<dbReference type="SUPFAM" id="SSF52374">
    <property type="entry name" value="Nucleotidylyl transferase"/>
    <property type="match status" value="1"/>
</dbReference>
<comment type="cofactor">
    <cofactor evidence="1 15">
        <name>Zn(2+)</name>
        <dbReference type="ChEBI" id="CHEBI:29105"/>
    </cofactor>
</comment>
<keyword evidence="10 15" id="KW-0067">ATP-binding</keyword>
<evidence type="ECO:0000259" key="18">
    <source>
        <dbReference type="Pfam" id="PF00133"/>
    </source>
</evidence>
<sequence length="1156" mass="132963">MANEKGPAIAGKFKYENVSPRSEEEILSFWKENKIFEKSVERRKPSSAKASNGIKNFVFYEGPPTANGTPGVHHVEARSFKDIILRYKTMCGFHVPRRAGWDTHGLPVEVEVEKKLGLKSKKDIEAYGVAEFNKKCKESVWEYKELWECLTDRMGFWIDMKNAYITYENSYIESLWAVISEFSKKKLLYEDYKVVPWCARCGTALSSHEVAQGYEKISEDSVYVKFKVEGEENTFLLAWTTTPWTLPGNVALAVNSKIDYVRAAGRGEKIILAKSRVDVLGGEYQIVETVVGKSLVGMKYEALYPREDAKEKGYKVIAANFVSTEDGSGIVHIAPAFGENDFQASKTYDLPVIITTEADGLMRTPGFAWDRNWFKKADPQIIEDLNKRELLFKKEKYEHDYPFCWRCKTPLMYFARKTWWVDVNAVREKLIKNNQKINWHPVHLKDGRMGEWLKEKKNWAFSRERYWGTPLPVWRCIECEKINVAGSLEELDASDPSPTNLILMRHGEAIHNVKGLATIDPKDDKDDVLTEAGKRAIEETAKKLKKEKIDIIISSPSLRTRETAEMVRKIIGGPEIEVVQDIFEISAGDFSGKSRAEYLGAFNSEEERFTKKPSGAENLRELRVRVMRAAKKIKEKYAGKNILIVSHGDPTRVIEHAIKALNESDFKNIRELSTAESRKIKFHNWPYNSDGELDMHKPYIDEITLKCACGGEMKRVPEVVDVWFDSGSMPFAQVEWPFETKNPAYPADYIVEAVDQTRGWFYNLLAVGTLLGKGEPYKNVISLGHLLDKNGKKMSKSLGNIVDPIMLMDKYGADATRWYFFTINQPWDPKLFKEEDVRDAHRRFLMILWNSFVYWKTYGTGIKIYESRIKTKLVINKWLIAKWNKVLGKVTEDLENYDIVSAAREIETFVLEDISHWYIRRIREHMKDEKSDNAKECGEVLGFVLRELAKTLAPFAPFIAEGIYKNTGGEEESVHLEDWPKVNLKIKNQNAKLIESMEKVREIVSKGLEARQKAGIKIRQPLQKLKIQKSKFKIDEELSDLVKGEVNVKEIEFSEKIKEDVELDTVISEELKGEGLVREFIRQVQDFRKELKLTPQDKVLLTVTGDGELEALLLKNKDILKKEISISDFKIRERGKFEEKEAMLDGRKLIIGISLF</sequence>
<dbReference type="PANTHER" id="PTHR42780:SF1">
    <property type="entry name" value="ISOLEUCINE--TRNA LIGASE, CYTOPLASMIC"/>
    <property type="match status" value="1"/>
</dbReference>
<keyword evidence="11 15" id="KW-0648">Protein biosynthesis</keyword>
<dbReference type="GO" id="GO:0005737">
    <property type="term" value="C:cytoplasm"/>
    <property type="evidence" value="ECO:0007669"/>
    <property type="project" value="UniProtKB-SubCell"/>
</dbReference>
<evidence type="ECO:0000256" key="11">
    <source>
        <dbReference type="ARBA" id="ARBA00022917"/>
    </source>
</evidence>
<dbReference type="InterPro" id="IPR014729">
    <property type="entry name" value="Rossmann-like_a/b/a_fold"/>
</dbReference>
<comment type="catalytic activity">
    <reaction evidence="14 15">
        <text>tRNA(Ile) + L-isoleucine + ATP = L-isoleucyl-tRNA(Ile) + AMP + diphosphate</text>
        <dbReference type="Rhea" id="RHEA:11060"/>
        <dbReference type="Rhea" id="RHEA-COMP:9666"/>
        <dbReference type="Rhea" id="RHEA-COMP:9695"/>
        <dbReference type="ChEBI" id="CHEBI:30616"/>
        <dbReference type="ChEBI" id="CHEBI:33019"/>
        <dbReference type="ChEBI" id="CHEBI:58045"/>
        <dbReference type="ChEBI" id="CHEBI:78442"/>
        <dbReference type="ChEBI" id="CHEBI:78528"/>
        <dbReference type="ChEBI" id="CHEBI:456215"/>
        <dbReference type="EC" id="6.1.1.5"/>
    </reaction>
</comment>
<dbReference type="SUPFAM" id="SSF50677">
    <property type="entry name" value="ValRS/IleRS/LeuRS editing domain"/>
    <property type="match status" value="1"/>
</dbReference>
<dbReference type="GO" id="GO:0006428">
    <property type="term" value="P:isoleucyl-tRNA aminoacylation"/>
    <property type="evidence" value="ECO:0007669"/>
    <property type="project" value="UniProtKB-UniRule"/>
</dbReference>
<dbReference type="CDD" id="cd07961">
    <property type="entry name" value="Anticodon_Ia_Ile_ABEc"/>
    <property type="match status" value="1"/>
</dbReference>
<dbReference type="GO" id="GO:0000049">
    <property type="term" value="F:tRNA binding"/>
    <property type="evidence" value="ECO:0007669"/>
    <property type="project" value="InterPro"/>
</dbReference>
<dbReference type="AlphaFoldDB" id="A0A0G0ZIY9"/>
<evidence type="ECO:0000313" key="20">
    <source>
        <dbReference type="EMBL" id="KKS48639.1"/>
    </source>
</evidence>
<evidence type="ECO:0000256" key="17">
    <source>
        <dbReference type="PIRSR" id="PIRSR613078-2"/>
    </source>
</evidence>
<gene>
    <name evidence="15" type="primary">ileS</name>
    <name evidence="20" type="ORF">UV11_C0006G0044</name>
</gene>
<dbReference type="InterPro" id="IPR002301">
    <property type="entry name" value="Ile-tRNA-ligase"/>
</dbReference>
<dbReference type="InterPro" id="IPR033709">
    <property type="entry name" value="Anticodon_Ile_ABEc"/>
</dbReference>
<comment type="similarity">
    <text evidence="3 15">Belongs to the class-I aminoacyl-tRNA synthetase family. IleS type 2 subfamily.</text>
</comment>
<dbReference type="PRINTS" id="PR00984">
    <property type="entry name" value="TRNASYNTHILE"/>
</dbReference>
<evidence type="ECO:0000256" key="3">
    <source>
        <dbReference type="ARBA" id="ARBA00007078"/>
    </source>
</evidence>
<dbReference type="EC" id="6.1.1.5" evidence="15"/>
<dbReference type="HAMAP" id="MF_02003">
    <property type="entry name" value="Ile_tRNA_synth_type2"/>
    <property type="match status" value="1"/>
</dbReference>
<dbReference type="SUPFAM" id="SSF47323">
    <property type="entry name" value="Anticodon-binding domain of a subclass of class I aminoacyl-tRNA synthetases"/>
    <property type="match status" value="1"/>
</dbReference>
<evidence type="ECO:0000256" key="12">
    <source>
        <dbReference type="ARBA" id="ARBA00023146"/>
    </source>
</evidence>
<feature type="active site" description="Proton donor/acceptor" evidence="16">
    <location>
        <position position="584"/>
    </location>
</feature>
<dbReference type="Gene3D" id="3.40.50.620">
    <property type="entry name" value="HUPs"/>
    <property type="match status" value="2"/>
</dbReference>
<dbReference type="Gene3D" id="1.10.730.10">
    <property type="entry name" value="Isoleucyl-tRNA Synthetase, Domain 1"/>
    <property type="match status" value="1"/>
</dbReference>
<keyword evidence="5 15" id="KW-0963">Cytoplasm</keyword>
<dbReference type="PATRIC" id="fig|1618659.3.peg.256"/>
<organism evidence="20 21">
    <name type="scientific">Candidatus Giovannonibacteria bacterium GW2011_GWF2_42_19</name>
    <dbReference type="NCBI Taxonomy" id="1618659"/>
    <lineage>
        <taxon>Bacteria</taxon>
        <taxon>Candidatus Giovannoniibacteriota</taxon>
    </lineage>
</organism>
<feature type="domain" description="Methionyl/Valyl/Leucyl/Isoleucyl-tRNA synthetase anticodon-binding" evidence="19">
    <location>
        <begin position="876"/>
        <end position="1024"/>
    </location>
</feature>
<evidence type="ECO:0000256" key="13">
    <source>
        <dbReference type="ARBA" id="ARBA00025217"/>
    </source>
</evidence>
<comment type="function">
    <text evidence="13 15">Catalyzes the attachment of isoleucine to tRNA(Ile). As IleRS can inadvertently accommodate and process structurally similar amino acids such as valine, to avoid such errors it has two additional distinct tRNA(Ile)-dependent editing activities. One activity is designated as 'pretransfer' editing and involves the hydrolysis of activated Val-AMP. The other activity is designated 'posttransfer' editing and involves deacylation of mischarged Val-tRNA(Ile).</text>
</comment>
<dbReference type="EMBL" id="LCDF01000006">
    <property type="protein sequence ID" value="KKS48639.1"/>
    <property type="molecule type" value="Genomic_DNA"/>
</dbReference>
<dbReference type="InterPro" id="IPR013155">
    <property type="entry name" value="M/V/L/I-tRNA-synth_anticd-bd"/>
</dbReference>
<comment type="subcellular location">
    <subcellularLocation>
        <location evidence="2 15">Cytoplasm</location>
    </subcellularLocation>
</comment>
<feature type="domain" description="Aminoacyl-tRNA synthetase class Ia" evidence="18">
    <location>
        <begin position="26"/>
        <end position="497"/>
    </location>
</feature>
<dbReference type="GO" id="GO:0005524">
    <property type="term" value="F:ATP binding"/>
    <property type="evidence" value="ECO:0007669"/>
    <property type="project" value="UniProtKB-UniRule"/>
</dbReference>
<evidence type="ECO:0000256" key="16">
    <source>
        <dbReference type="PIRSR" id="PIRSR613078-1"/>
    </source>
</evidence>
<feature type="domain" description="Aminoacyl-tRNA synthetase class Ia" evidence="18">
    <location>
        <begin position="695"/>
        <end position="821"/>
    </location>
</feature>
<proteinExistence type="inferred from homology"/>
<dbReference type="PANTHER" id="PTHR42780">
    <property type="entry name" value="SOLEUCYL-TRNA SYNTHETASE"/>
    <property type="match status" value="1"/>
</dbReference>
<comment type="caution">
    <text evidence="20">The sequence shown here is derived from an EMBL/GenBank/DDBJ whole genome shotgun (WGS) entry which is preliminary data.</text>
</comment>
<evidence type="ECO:0000256" key="15">
    <source>
        <dbReference type="HAMAP-Rule" id="MF_02003"/>
    </source>
</evidence>
<dbReference type="InterPro" id="IPR009008">
    <property type="entry name" value="Val/Leu/Ile-tRNA-synth_edit"/>
</dbReference>
<evidence type="ECO:0000256" key="1">
    <source>
        <dbReference type="ARBA" id="ARBA00001947"/>
    </source>
</evidence>
<reference evidence="20" key="1">
    <citation type="journal article" date="2015" name="Nature">
        <title>rRNA introns, odd ribosomes, and small enigmatic genomes across a large radiation of phyla.</title>
        <authorList>
            <person name="Brown C.T."/>
            <person name="Hug L.A."/>
            <person name="Thomas B.C."/>
            <person name="Sharon I."/>
            <person name="Castelle C.J."/>
            <person name="Singh A."/>
            <person name="Wilkins M.J."/>
            <person name="Williams K.H."/>
            <person name="Banfield J.F."/>
        </authorList>
    </citation>
    <scope>NUCLEOTIDE SEQUENCE [LARGE SCALE GENOMIC DNA]</scope>
</reference>
<dbReference type="Gene3D" id="3.90.740.10">
    <property type="entry name" value="Valyl/Leucyl/Isoleucyl-tRNA synthetase, editing domain"/>
    <property type="match status" value="1"/>
</dbReference>
<accession>A0A0G0ZIY9</accession>
<feature type="short sequence motif" description="'KMSKS' region" evidence="15">
    <location>
        <begin position="793"/>
        <end position="797"/>
    </location>
</feature>
<dbReference type="GO" id="GO:0002161">
    <property type="term" value="F:aminoacyl-tRNA deacylase activity"/>
    <property type="evidence" value="ECO:0007669"/>
    <property type="project" value="InterPro"/>
</dbReference>
<evidence type="ECO:0000256" key="2">
    <source>
        <dbReference type="ARBA" id="ARBA00004496"/>
    </source>
</evidence>
<keyword evidence="6 15" id="KW-0436">Ligase</keyword>
<evidence type="ECO:0000256" key="10">
    <source>
        <dbReference type="ARBA" id="ARBA00022840"/>
    </source>
</evidence>
<feature type="binding site" evidence="17">
    <location>
        <begin position="505"/>
        <end position="512"/>
    </location>
    <ligand>
        <name>substrate</name>
    </ligand>
</feature>
<dbReference type="InterPro" id="IPR023586">
    <property type="entry name" value="Ile-tRNA-ligase_type2"/>
</dbReference>
<evidence type="ECO:0000256" key="5">
    <source>
        <dbReference type="ARBA" id="ARBA00022490"/>
    </source>
</evidence>
<keyword evidence="8 15" id="KW-0547">Nucleotide-binding</keyword>
<evidence type="ECO:0000256" key="14">
    <source>
        <dbReference type="ARBA" id="ARBA00048359"/>
    </source>
</evidence>
<feature type="binding site" evidence="17">
    <location>
        <position position="559"/>
    </location>
    <ligand>
        <name>substrate</name>
    </ligand>
</feature>
<dbReference type="Proteomes" id="UP000034036">
    <property type="component" value="Unassembled WGS sequence"/>
</dbReference>
<dbReference type="GO" id="GO:0004822">
    <property type="term" value="F:isoleucine-tRNA ligase activity"/>
    <property type="evidence" value="ECO:0007669"/>
    <property type="project" value="UniProtKB-UniRule"/>
</dbReference>
<dbReference type="CDD" id="cd07067">
    <property type="entry name" value="HP_PGM_like"/>
    <property type="match status" value="1"/>
</dbReference>
<evidence type="ECO:0000256" key="4">
    <source>
        <dbReference type="ARBA" id="ARBA00011245"/>
    </source>
</evidence>
<name>A0A0G0ZIY9_9BACT</name>
<dbReference type="Pfam" id="PF00300">
    <property type="entry name" value="His_Phos_1"/>
    <property type="match status" value="1"/>
</dbReference>
<evidence type="ECO:0000259" key="19">
    <source>
        <dbReference type="Pfam" id="PF08264"/>
    </source>
</evidence>
<feature type="binding site" evidence="15">
    <location>
        <position position="796"/>
    </location>
    <ligand>
        <name>ATP</name>
        <dbReference type="ChEBI" id="CHEBI:30616"/>
    </ligand>
</feature>
<dbReference type="InterPro" id="IPR002300">
    <property type="entry name" value="aa-tRNA-synth_Ia"/>
</dbReference>
<dbReference type="STRING" id="1618659.UV11_C0006G0044"/>
<protein>
    <recommendedName>
        <fullName evidence="15">Isoleucine--tRNA ligase</fullName>
        <ecNumber evidence="15">6.1.1.5</ecNumber>
    </recommendedName>
    <alternativeName>
        <fullName evidence="15">Isoleucyl-tRNA synthetase</fullName>
        <shortName evidence="15">IleRS</shortName>
    </alternativeName>
</protein>
<comment type="subunit">
    <text evidence="4 15">Monomer.</text>
</comment>
<dbReference type="SUPFAM" id="SSF53254">
    <property type="entry name" value="Phosphoglycerate mutase-like"/>
    <property type="match status" value="1"/>
</dbReference>
<dbReference type="InterPro" id="IPR009080">
    <property type="entry name" value="tRNAsynth_Ia_anticodon-bd"/>
</dbReference>
<comment type="domain">
    <text evidence="15">IleRS has two distinct active sites: one for aminoacylation and one for editing. The misactivated valine is translocated from the active site to the editing site, which sterically excludes the correctly activated isoleucine. The single editing site contains two valyl binding pockets, one specific for each substrate (Val-AMP or Val-tRNA(Ile)).</text>
</comment>
<dbReference type="GO" id="GO:0008270">
    <property type="term" value="F:zinc ion binding"/>
    <property type="evidence" value="ECO:0007669"/>
    <property type="project" value="UniProtKB-UniRule"/>
</dbReference>
<evidence type="ECO:0000256" key="6">
    <source>
        <dbReference type="ARBA" id="ARBA00022598"/>
    </source>
</evidence>
<evidence type="ECO:0000256" key="7">
    <source>
        <dbReference type="ARBA" id="ARBA00022723"/>
    </source>
</evidence>
<dbReference type="SMART" id="SM00855">
    <property type="entry name" value="PGAM"/>
    <property type="match status" value="1"/>
</dbReference>
<evidence type="ECO:0000313" key="21">
    <source>
        <dbReference type="Proteomes" id="UP000034036"/>
    </source>
</evidence>
<dbReference type="Pfam" id="PF00133">
    <property type="entry name" value="tRNA-synt_1"/>
    <property type="match status" value="2"/>
</dbReference>
<dbReference type="InterPro" id="IPR029033">
    <property type="entry name" value="His_PPase_superfam"/>
</dbReference>
<keyword evidence="12 15" id="KW-0030">Aminoacyl-tRNA synthetase</keyword>
<feature type="active site" description="Tele-phosphohistidine intermediate" evidence="16">
    <location>
        <position position="506"/>
    </location>
</feature>
<evidence type="ECO:0000256" key="8">
    <source>
        <dbReference type="ARBA" id="ARBA00022741"/>
    </source>
</evidence>
<dbReference type="Gene3D" id="3.40.50.1240">
    <property type="entry name" value="Phosphoglycerate mutase-like"/>
    <property type="match status" value="1"/>
</dbReference>
<dbReference type="InterPro" id="IPR013078">
    <property type="entry name" value="His_Pase_superF_clade-1"/>
</dbReference>
<feature type="short sequence motif" description="'HIGH' region" evidence="15">
    <location>
        <begin position="64"/>
        <end position="74"/>
    </location>
</feature>
<keyword evidence="7 15" id="KW-0479">Metal-binding</keyword>
<dbReference type="Pfam" id="PF08264">
    <property type="entry name" value="Anticodon_1"/>
    <property type="match status" value="1"/>
</dbReference>
<keyword evidence="9 15" id="KW-0862">Zinc</keyword>
<dbReference type="FunFam" id="3.40.50.620:FF:000063">
    <property type="entry name" value="Isoleucine--tRNA ligase"/>
    <property type="match status" value="1"/>
</dbReference>
<evidence type="ECO:0000256" key="9">
    <source>
        <dbReference type="ARBA" id="ARBA00022833"/>
    </source>
</evidence>